<feature type="chain" id="PRO_5045062423" evidence="1">
    <location>
        <begin position="19"/>
        <end position="310"/>
    </location>
</feature>
<dbReference type="GO" id="GO:0008233">
    <property type="term" value="F:peptidase activity"/>
    <property type="evidence" value="ECO:0007669"/>
    <property type="project" value="UniProtKB-KW"/>
</dbReference>
<sequence length="310" mass="33181">MKRAVMLIILVAATVGCASIEIASGAAPEPEIVTSDVDRFYALYDGVRGAPDAAALQAYIDGGSPGLQTLAEKRDVSGERIAQAIKARPELYKKARECAQALPAAKQRLKGALEKLFDLYPEARAPAVTIAVGRGRPVGIGYPDTGVQISLEALCAADFLNPDVEDRFVYVIAHEYIHVQQSPELSMSVDGESPTVLDVSLSEGIAEFVGELISGDVAYGSLRGNTAGQELEIETAFLANKDSTDLSDWVYNASSEKPGDLGYWVGYRIAKAHYQNARDKSQAVTDMLEMTDPSAFLAASGWEPGISFDD</sequence>
<keyword evidence="4" id="KW-1185">Reference proteome</keyword>
<reference evidence="4" key="1">
    <citation type="journal article" date="2019" name="Int. J. Syst. Evol. Microbiol.">
        <title>The Global Catalogue of Microorganisms (GCM) 10K type strain sequencing project: providing services to taxonomists for standard genome sequencing and annotation.</title>
        <authorList>
            <consortium name="The Broad Institute Genomics Platform"/>
            <consortium name="The Broad Institute Genome Sequencing Center for Infectious Disease"/>
            <person name="Wu L."/>
            <person name="Ma J."/>
        </authorList>
    </citation>
    <scope>NUCLEOTIDE SEQUENCE [LARGE SCALE GENOMIC DNA]</scope>
    <source>
        <strain evidence="4">CECT 8531</strain>
    </source>
</reference>
<dbReference type="PROSITE" id="PS51257">
    <property type="entry name" value="PROKAR_LIPOPROTEIN"/>
    <property type="match status" value="1"/>
</dbReference>
<comment type="caution">
    <text evidence="3">The sequence shown here is derived from an EMBL/GenBank/DDBJ whole genome shotgun (WGS) entry which is preliminary data.</text>
</comment>
<protein>
    <submittedName>
        <fullName evidence="3">DUF2268 domain-containing putative Zn-dependent protease</fullName>
    </submittedName>
</protein>
<dbReference type="Pfam" id="PF10026">
    <property type="entry name" value="DUF2268"/>
    <property type="match status" value="1"/>
</dbReference>
<keyword evidence="3" id="KW-0645">Protease</keyword>
<evidence type="ECO:0000313" key="4">
    <source>
        <dbReference type="Proteomes" id="UP001595887"/>
    </source>
</evidence>
<feature type="domain" description="DUF2268" evidence="2">
    <location>
        <begin position="167"/>
        <end position="287"/>
    </location>
</feature>
<keyword evidence="3" id="KW-0378">Hydrolase</keyword>
<gene>
    <name evidence="3" type="ORF">ACFOWX_06630</name>
</gene>
<evidence type="ECO:0000313" key="3">
    <source>
        <dbReference type="EMBL" id="MFC4292086.1"/>
    </source>
</evidence>
<accession>A0ABV8RFF4</accession>
<dbReference type="EMBL" id="JBHSDH010000013">
    <property type="protein sequence ID" value="MFC4292086.1"/>
    <property type="molecule type" value="Genomic_DNA"/>
</dbReference>
<proteinExistence type="predicted"/>
<dbReference type="RefSeq" id="WP_381422483.1">
    <property type="nucleotide sequence ID" value="NZ_JBHSDH010000013.1"/>
</dbReference>
<dbReference type="InterPro" id="IPR018728">
    <property type="entry name" value="DUF2268"/>
</dbReference>
<name>A0ABV8RFF4_9SPHN</name>
<organism evidence="3 4">
    <name type="scientific">Sphingorhabdus arenilitoris</name>
    <dbReference type="NCBI Taxonomy" id="1490041"/>
    <lineage>
        <taxon>Bacteria</taxon>
        <taxon>Pseudomonadati</taxon>
        <taxon>Pseudomonadota</taxon>
        <taxon>Alphaproteobacteria</taxon>
        <taxon>Sphingomonadales</taxon>
        <taxon>Sphingomonadaceae</taxon>
        <taxon>Sphingorhabdus</taxon>
    </lineage>
</organism>
<keyword evidence="1" id="KW-0732">Signal</keyword>
<dbReference type="Proteomes" id="UP001595887">
    <property type="component" value="Unassembled WGS sequence"/>
</dbReference>
<evidence type="ECO:0000259" key="2">
    <source>
        <dbReference type="Pfam" id="PF10026"/>
    </source>
</evidence>
<dbReference type="GO" id="GO:0006508">
    <property type="term" value="P:proteolysis"/>
    <property type="evidence" value="ECO:0007669"/>
    <property type="project" value="UniProtKB-KW"/>
</dbReference>
<evidence type="ECO:0000256" key="1">
    <source>
        <dbReference type="SAM" id="SignalP"/>
    </source>
</evidence>
<feature type="signal peptide" evidence="1">
    <location>
        <begin position="1"/>
        <end position="18"/>
    </location>
</feature>